<dbReference type="RefSeq" id="WP_152586837.1">
    <property type="nucleotide sequence ID" value="NZ_CP045423.1"/>
</dbReference>
<accession>A0A5P9JYJ0</accession>
<reference evidence="2 3" key="1">
    <citation type="submission" date="2019-10" db="EMBL/GenBank/DDBJ databases">
        <title>Isolation, Identification of Microvirga thermotolerans HR1, a novel thermophilic bacterium and Comparative Genomics of the genus Microvirga.</title>
        <authorList>
            <person name="Li J."/>
            <person name="Zhang W."/>
            <person name="Lin M."/>
            <person name="Wang J."/>
        </authorList>
    </citation>
    <scope>NUCLEOTIDE SEQUENCE [LARGE SCALE GENOMIC DNA]</scope>
    <source>
        <strain evidence="2 3">HR1</strain>
    </source>
</reference>
<evidence type="ECO:0000313" key="2">
    <source>
        <dbReference type="EMBL" id="QFU17201.1"/>
    </source>
</evidence>
<feature type="transmembrane region" description="Helical" evidence="1">
    <location>
        <begin position="108"/>
        <end position="131"/>
    </location>
</feature>
<evidence type="ECO:0000256" key="1">
    <source>
        <dbReference type="SAM" id="Phobius"/>
    </source>
</evidence>
<protein>
    <submittedName>
        <fullName evidence="2">Uncharacterized protein</fullName>
    </submittedName>
</protein>
<keyword evidence="3" id="KW-1185">Reference proteome</keyword>
<feature type="transmembrane region" description="Helical" evidence="1">
    <location>
        <begin position="151"/>
        <end position="178"/>
    </location>
</feature>
<organism evidence="2 3">
    <name type="scientific">Microvirga thermotolerans</name>
    <dbReference type="NCBI Taxonomy" id="2651334"/>
    <lineage>
        <taxon>Bacteria</taxon>
        <taxon>Pseudomonadati</taxon>
        <taxon>Pseudomonadota</taxon>
        <taxon>Alphaproteobacteria</taxon>
        <taxon>Hyphomicrobiales</taxon>
        <taxon>Methylobacteriaceae</taxon>
        <taxon>Microvirga</taxon>
    </lineage>
</organism>
<dbReference type="Proteomes" id="UP000325614">
    <property type="component" value="Chromosome"/>
</dbReference>
<keyword evidence="1" id="KW-0472">Membrane</keyword>
<dbReference type="EMBL" id="CP045423">
    <property type="protein sequence ID" value="QFU17201.1"/>
    <property type="molecule type" value="Genomic_DNA"/>
</dbReference>
<evidence type="ECO:0000313" key="3">
    <source>
        <dbReference type="Proteomes" id="UP000325614"/>
    </source>
</evidence>
<gene>
    <name evidence="2" type="ORF">GDR74_13765</name>
</gene>
<feature type="transmembrane region" description="Helical" evidence="1">
    <location>
        <begin position="38"/>
        <end position="60"/>
    </location>
</feature>
<proteinExistence type="predicted"/>
<feature type="transmembrane region" description="Helical" evidence="1">
    <location>
        <begin position="199"/>
        <end position="223"/>
    </location>
</feature>
<sequence>MALADALRRTNENSRHDTMNIMNYGEQDFETPNTWSHIHYLTVPIAVGTVLSGLIMIAALSARFNARCEIALPWDLDTALAIVRYLRPIALQEIAFLSRESSRCVADLHAYVVSGYAATLCVSLILVAASLPFSKFNDLKVSKRTRGNYLYYIKFWVGIAILCSFLTYIAFFQYDLIIPKDGRRFRPGFDGIYTDVASYWFLTWGAMCVAAFALSAAVLAVVWTRRLKNLTNGARG</sequence>
<keyword evidence="1" id="KW-1133">Transmembrane helix</keyword>
<dbReference type="AlphaFoldDB" id="A0A5P9JYJ0"/>
<dbReference type="KEGG" id="mico:GDR74_13765"/>
<keyword evidence="1" id="KW-0812">Transmembrane</keyword>
<name>A0A5P9JYJ0_9HYPH</name>